<dbReference type="SUPFAM" id="SSF53187">
    <property type="entry name" value="Zn-dependent exopeptidases"/>
    <property type="match status" value="1"/>
</dbReference>
<dbReference type="GO" id="GO:0006508">
    <property type="term" value="P:proteolysis"/>
    <property type="evidence" value="ECO:0007669"/>
    <property type="project" value="InterPro"/>
</dbReference>
<dbReference type="PIRSF" id="PIRSF016599">
    <property type="entry name" value="Xaa-His_dipept"/>
    <property type="match status" value="1"/>
</dbReference>
<keyword evidence="2" id="KW-0224">Dipeptidase</keyword>
<dbReference type="InterPro" id="IPR001160">
    <property type="entry name" value="Peptidase_M20C"/>
</dbReference>
<dbReference type="PRINTS" id="PR00934">
    <property type="entry name" value="XHISDIPTASE"/>
</dbReference>
<dbReference type="Pfam" id="PF01546">
    <property type="entry name" value="Peptidase_M20"/>
    <property type="match status" value="1"/>
</dbReference>
<keyword evidence="2" id="KW-0378">Hydrolase</keyword>
<keyword evidence="2" id="KW-0645">Protease</keyword>
<dbReference type="NCBIfam" id="TIGR01893">
    <property type="entry name" value="aa-his-dipept"/>
    <property type="match status" value="1"/>
</dbReference>
<dbReference type="EMBL" id="JACHXY010000001">
    <property type="protein sequence ID" value="MBB3157194.1"/>
    <property type="molecule type" value="Genomic_DNA"/>
</dbReference>
<accession>A0A7W5GE57</accession>
<organism evidence="2 3">
    <name type="scientific">Microbacterium proteolyticum</name>
    <dbReference type="NCBI Taxonomy" id="1572644"/>
    <lineage>
        <taxon>Bacteria</taxon>
        <taxon>Bacillati</taxon>
        <taxon>Actinomycetota</taxon>
        <taxon>Actinomycetes</taxon>
        <taxon>Micrococcales</taxon>
        <taxon>Microbacteriaceae</taxon>
        <taxon>Microbacterium</taxon>
    </lineage>
</organism>
<dbReference type="PANTHER" id="PTHR43501">
    <property type="entry name" value="CYTOSOL NON-SPECIFIC DIPEPTIDASE"/>
    <property type="match status" value="1"/>
</dbReference>
<evidence type="ECO:0000313" key="3">
    <source>
        <dbReference type="Proteomes" id="UP000543579"/>
    </source>
</evidence>
<evidence type="ECO:0000313" key="2">
    <source>
        <dbReference type="EMBL" id="MBB3157194.1"/>
    </source>
</evidence>
<name>A0A7W5GE57_9MICO</name>
<dbReference type="InterPro" id="IPR002933">
    <property type="entry name" value="Peptidase_M20"/>
</dbReference>
<sequence length="497" mass="53710">MSDTLSAPSVHGVLDDLQPREVLRWFEALAGIPRGSGNESAVADWVVEFARSRGLDASKDEVSCVLVRKPGQGGLEDAAPLILHGHLDMVCEKEEGVEFDFATEPIRLLVDGDFITADGTSLGADNGIGVSYILALLADEELPHPPLEAVLTAMEEKGKVGAGQFDTSRLKGRRMIDFNWITDREILAGCSGDVTFTVDIPGEFEAVPETHSTALTLQVRGLRGGHCEFDIHLERANALQILARALQAVQDGRDVRVSSPFGGAQNNAIPADAEAVLSLRPDDVEAVRDAVATLQAELSVEYDLADPDVRVELVDAETPDRVLSSAAAQRLAAITLLIPHGVVRWNLHVHDRVETSNNLGTIRPTDDGVRLMSTITSALTSRKHELYDRVAALVALAGGGARIEMYGLDAPEFPYRPDSELLAVASEAFRELRGEEPQVEVSQCSLELGMFSSRVPVADIISIGTELHALHSPAEKVNHRSVERTWPLVKSVVSRLS</sequence>
<dbReference type="PANTHER" id="PTHR43501:SF1">
    <property type="entry name" value="CYTOSOL NON-SPECIFIC DIPEPTIDASE"/>
    <property type="match status" value="1"/>
</dbReference>
<dbReference type="Pfam" id="PF07687">
    <property type="entry name" value="M20_dimer"/>
    <property type="match status" value="1"/>
</dbReference>
<dbReference type="InterPro" id="IPR011650">
    <property type="entry name" value="Peptidase_M20_dimer"/>
</dbReference>
<dbReference type="AlphaFoldDB" id="A0A7W5GE57"/>
<protein>
    <submittedName>
        <fullName evidence="2">Dipeptidase D</fullName>
        <ecNumber evidence="2">3.4.13.-</ecNumber>
    </submittedName>
</protein>
<feature type="domain" description="Peptidase M20 dimerisation" evidence="1">
    <location>
        <begin position="219"/>
        <end position="302"/>
    </location>
</feature>
<proteinExistence type="predicted"/>
<dbReference type="Gene3D" id="3.40.630.10">
    <property type="entry name" value="Zn peptidases"/>
    <property type="match status" value="2"/>
</dbReference>
<dbReference type="EC" id="3.4.13.-" evidence="2"/>
<comment type="caution">
    <text evidence="2">The sequence shown here is derived from an EMBL/GenBank/DDBJ whole genome shotgun (WGS) entry which is preliminary data.</text>
</comment>
<dbReference type="GO" id="GO:0005829">
    <property type="term" value="C:cytosol"/>
    <property type="evidence" value="ECO:0007669"/>
    <property type="project" value="TreeGrafter"/>
</dbReference>
<evidence type="ECO:0000259" key="1">
    <source>
        <dbReference type="Pfam" id="PF07687"/>
    </source>
</evidence>
<reference evidence="2 3" key="1">
    <citation type="submission" date="2020-08" db="EMBL/GenBank/DDBJ databases">
        <title>Genomic Encyclopedia of Type Strains, Phase III (KMG-III): the genomes of soil and plant-associated and newly described type strains.</title>
        <authorList>
            <person name="Whitman W."/>
        </authorList>
    </citation>
    <scope>NUCLEOTIDE SEQUENCE [LARGE SCALE GENOMIC DNA]</scope>
    <source>
        <strain evidence="2 3">CECT 8356</strain>
    </source>
</reference>
<dbReference type="RefSeq" id="WP_183418636.1">
    <property type="nucleotide sequence ID" value="NZ_JACHXY010000001.1"/>
</dbReference>
<dbReference type="GO" id="GO:0070573">
    <property type="term" value="F:metallodipeptidase activity"/>
    <property type="evidence" value="ECO:0007669"/>
    <property type="project" value="TreeGrafter"/>
</dbReference>
<gene>
    <name evidence="2" type="ORF">FHS07_000878</name>
</gene>
<dbReference type="Proteomes" id="UP000543579">
    <property type="component" value="Unassembled WGS sequence"/>
</dbReference>